<keyword evidence="3" id="KW-1185">Reference proteome</keyword>
<reference evidence="2" key="1">
    <citation type="journal article" date="2019" name="bioRxiv">
        <title>The Genome of the Zebra Mussel, Dreissena polymorpha: A Resource for Invasive Species Research.</title>
        <authorList>
            <person name="McCartney M.A."/>
            <person name="Auch B."/>
            <person name="Kono T."/>
            <person name="Mallez S."/>
            <person name="Zhang Y."/>
            <person name="Obille A."/>
            <person name="Becker A."/>
            <person name="Abrahante J.E."/>
            <person name="Garbe J."/>
            <person name="Badalamenti J.P."/>
            <person name="Herman A."/>
            <person name="Mangelson H."/>
            <person name="Liachko I."/>
            <person name="Sullivan S."/>
            <person name="Sone E.D."/>
            <person name="Koren S."/>
            <person name="Silverstein K.A.T."/>
            <person name="Beckman K.B."/>
            <person name="Gohl D.M."/>
        </authorList>
    </citation>
    <scope>NUCLEOTIDE SEQUENCE</scope>
    <source>
        <strain evidence="2">Duluth1</strain>
        <tissue evidence="2">Whole animal</tissue>
    </source>
</reference>
<feature type="compositionally biased region" description="Basic residues" evidence="1">
    <location>
        <begin position="132"/>
        <end position="148"/>
    </location>
</feature>
<feature type="compositionally biased region" description="Basic and acidic residues" evidence="1">
    <location>
        <begin position="26"/>
        <end position="42"/>
    </location>
</feature>
<feature type="region of interest" description="Disordered" evidence="1">
    <location>
        <begin position="318"/>
        <end position="341"/>
    </location>
</feature>
<dbReference type="Proteomes" id="UP000828390">
    <property type="component" value="Unassembled WGS sequence"/>
</dbReference>
<evidence type="ECO:0008006" key="4">
    <source>
        <dbReference type="Google" id="ProtNLM"/>
    </source>
</evidence>
<comment type="caution">
    <text evidence="2">The sequence shown here is derived from an EMBL/GenBank/DDBJ whole genome shotgun (WGS) entry which is preliminary data.</text>
</comment>
<name>A0A9D4RN42_DREPO</name>
<dbReference type="EMBL" id="JAIWYP010000002">
    <property type="protein sequence ID" value="KAH3873238.1"/>
    <property type="molecule type" value="Genomic_DNA"/>
</dbReference>
<dbReference type="PANTHER" id="PTHR23313">
    <property type="entry name" value="TSEC1-RELATED"/>
    <property type="match status" value="1"/>
</dbReference>
<dbReference type="PANTHER" id="PTHR23313:SF0">
    <property type="entry name" value="TESTIS-EXPRESSED PROTEIN 9"/>
    <property type="match status" value="1"/>
</dbReference>
<gene>
    <name evidence="2" type="ORF">DPMN_036467</name>
</gene>
<evidence type="ECO:0000256" key="1">
    <source>
        <dbReference type="SAM" id="MobiDB-lite"/>
    </source>
</evidence>
<feature type="compositionally biased region" description="Polar residues" evidence="1">
    <location>
        <begin position="112"/>
        <end position="131"/>
    </location>
</feature>
<feature type="compositionally biased region" description="Polar residues" evidence="1">
    <location>
        <begin position="7"/>
        <end position="25"/>
    </location>
</feature>
<feature type="compositionally biased region" description="Basic and acidic residues" evidence="1">
    <location>
        <begin position="102"/>
        <end position="111"/>
    </location>
</feature>
<organism evidence="2 3">
    <name type="scientific">Dreissena polymorpha</name>
    <name type="common">Zebra mussel</name>
    <name type="synonym">Mytilus polymorpha</name>
    <dbReference type="NCBI Taxonomy" id="45954"/>
    <lineage>
        <taxon>Eukaryota</taxon>
        <taxon>Metazoa</taxon>
        <taxon>Spiralia</taxon>
        <taxon>Lophotrochozoa</taxon>
        <taxon>Mollusca</taxon>
        <taxon>Bivalvia</taxon>
        <taxon>Autobranchia</taxon>
        <taxon>Heteroconchia</taxon>
        <taxon>Euheterodonta</taxon>
        <taxon>Imparidentia</taxon>
        <taxon>Neoheterodontei</taxon>
        <taxon>Myida</taxon>
        <taxon>Dreissenoidea</taxon>
        <taxon>Dreissenidae</taxon>
        <taxon>Dreissena</taxon>
    </lineage>
</organism>
<proteinExistence type="predicted"/>
<protein>
    <recommendedName>
        <fullName evidence="4">Testis-expressed sequence 9 protein</fullName>
    </recommendedName>
</protein>
<reference evidence="2" key="2">
    <citation type="submission" date="2020-11" db="EMBL/GenBank/DDBJ databases">
        <authorList>
            <person name="McCartney M.A."/>
            <person name="Auch B."/>
            <person name="Kono T."/>
            <person name="Mallez S."/>
            <person name="Becker A."/>
            <person name="Gohl D.M."/>
            <person name="Silverstein K.A.T."/>
            <person name="Koren S."/>
            <person name="Bechman K.B."/>
            <person name="Herman A."/>
            <person name="Abrahante J.E."/>
            <person name="Garbe J."/>
        </authorList>
    </citation>
    <scope>NUCLEOTIDE SEQUENCE</scope>
    <source>
        <strain evidence="2">Duluth1</strain>
        <tissue evidence="2">Whole animal</tissue>
    </source>
</reference>
<sequence>MSEQKRINSGRSIPSASAGTRQKSANTEKEERTGSRNLASREEEYMKLNAELEARTANLVKEAEDVLKGQESILSEPKLLEKINTDEFMKVFDDDFTSANENKPDTGRSEAKGSTSRPPSVSKSTNQSRPQSKTKKPVSAKSRVKSGKSKVDDVAMVEDAFMTEFKEFSLQNVVDNLEGMDLGDDVHDDVLPSAAQDMGSEAQIRFLKAKLRVMQEEMDRLGQEINKKDEENSEQTIKVKELEEERGRLTRTNAAQGTQIDKYKKIAEDSKTKTESLETQLAATKKELDQMKRTQKQQATTQGATEVRLNRALEEIEKYKEQMSRTKTSSRESADSEKRRVDQLLADNKRLEKQKNELMAGFKKQLKLIDILKRQKMHIEAAKMLSFSEEEFVKALEWGS</sequence>
<evidence type="ECO:0000313" key="3">
    <source>
        <dbReference type="Proteomes" id="UP000828390"/>
    </source>
</evidence>
<feature type="region of interest" description="Disordered" evidence="1">
    <location>
        <begin position="94"/>
        <end position="149"/>
    </location>
</feature>
<feature type="region of interest" description="Disordered" evidence="1">
    <location>
        <begin position="1"/>
        <end position="42"/>
    </location>
</feature>
<accession>A0A9D4RN42</accession>
<dbReference type="OrthoDB" id="269872at2759"/>
<dbReference type="AlphaFoldDB" id="A0A9D4RN42"/>
<evidence type="ECO:0000313" key="2">
    <source>
        <dbReference type="EMBL" id="KAH3873238.1"/>
    </source>
</evidence>